<comment type="caution">
    <text evidence="1">The sequence shown here is derived from an EMBL/GenBank/DDBJ whole genome shotgun (WGS) entry which is preliminary data.</text>
</comment>
<evidence type="ECO:0000313" key="1">
    <source>
        <dbReference type="EMBL" id="GEO20895.1"/>
    </source>
</evidence>
<sequence>MSYTMKLYISKIFLLVIVFTQLSCVKNPFDEFEEGNWNNERSILTIKFENQVGKEQITRVDDQIGTIMLGINTGAVADLSSVKISSLVLSYGAEASAKSGETLNFENESNSSTITVNSPTGKSRVYTVIAEPFEETILGTYTVSNLIVYGGTGPEYGGGGVTAMTNKPWVWLPSGGPEAELDNSITLALDGFTDDGNSFGKITNDAGEDNRYADFQQVAFGNYPATDLNGFYRKIPKEEGTWLRNYATGIVTFTFADGTTTTGQFIEGAITEDLGNGTSKTVENYAFAFNLIGTDDWNSIYSDYDKFVKRPRRYWVDLEKVD</sequence>
<protein>
    <submittedName>
        <fullName evidence="1">Uncharacterized protein</fullName>
    </submittedName>
</protein>
<proteinExistence type="predicted"/>
<keyword evidence="2" id="KW-1185">Reference proteome</keyword>
<accession>A0A512C9M9</accession>
<dbReference type="AlphaFoldDB" id="A0A512C9M9"/>
<name>A0A512C9M9_9BACT</name>
<evidence type="ECO:0000313" key="2">
    <source>
        <dbReference type="Proteomes" id="UP000321301"/>
    </source>
</evidence>
<gene>
    <name evidence="1" type="ORF">CQA01_14290</name>
</gene>
<dbReference type="Gene3D" id="2.60.40.2340">
    <property type="match status" value="1"/>
</dbReference>
<dbReference type="Proteomes" id="UP000321301">
    <property type="component" value="Unassembled WGS sequence"/>
</dbReference>
<dbReference type="EMBL" id="BJYV01000004">
    <property type="protein sequence ID" value="GEO20895.1"/>
    <property type="molecule type" value="Genomic_DNA"/>
</dbReference>
<reference evidence="1 2" key="1">
    <citation type="submission" date="2019-07" db="EMBL/GenBank/DDBJ databases">
        <title>Whole genome shotgun sequence of Cyclobacterium qasimii NBRC 106168.</title>
        <authorList>
            <person name="Hosoyama A."/>
            <person name="Uohara A."/>
            <person name="Ohji S."/>
            <person name="Ichikawa N."/>
        </authorList>
    </citation>
    <scope>NUCLEOTIDE SEQUENCE [LARGE SCALE GENOMIC DNA]</scope>
    <source>
        <strain evidence="1 2">NBRC 106168</strain>
    </source>
</reference>
<organism evidence="1 2">
    <name type="scientific">Cyclobacterium qasimii</name>
    <dbReference type="NCBI Taxonomy" id="1350429"/>
    <lineage>
        <taxon>Bacteria</taxon>
        <taxon>Pseudomonadati</taxon>
        <taxon>Bacteroidota</taxon>
        <taxon>Cytophagia</taxon>
        <taxon>Cytophagales</taxon>
        <taxon>Cyclobacteriaceae</taxon>
        <taxon>Cyclobacterium</taxon>
    </lineage>
</organism>